<feature type="compositionally biased region" description="Polar residues" evidence="6">
    <location>
        <begin position="1027"/>
        <end position="1037"/>
    </location>
</feature>
<dbReference type="SMART" id="SM00775">
    <property type="entry name" value="LNS2"/>
    <property type="match status" value="1"/>
</dbReference>
<dbReference type="EC" id="3.1.3.4" evidence="3"/>
<feature type="compositionally biased region" description="Basic and acidic residues" evidence="6">
    <location>
        <begin position="1483"/>
        <end position="1492"/>
    </location>
</feature>
<comment type="similarity">
    <text evidence="2">Belongs to the lipin family.</text>
</comment>
<dbReference type="InterPro" id="IPR036412">
    <property type="entry name" value="HAD-like_sf"/>
</dbReference>
<gene>
    <name evidence="8" type="ORF">RHS04_03204</name>
</gene>
<dbReference type="InterPro" id="IPR007651">
    <property type="entry name" value="Lipin_N"/>
</dbReference>
<feature type="compositionally biased region" description="Low complexity" evidence="6">
    <location>
        <begin position="1370"/>
        <end position="1401"/>
    </location>
</feature>
<feature type="region of interest" description="Disordered" evidence="6">
    <location>
        <begin position="1027"/>
        <end position="1105"/>
    </location>
</feature>
<evidence type="ECO:0000313" key="8">
    <source>
        <dbReference type="EMBL" id="KAF8681326.1"/>
    </source>
</evidence>
<comment type="cofactor">
    <cofactor evidence="1">
        <name>Mg(2+)</name>
        <dbReference type="ChEBI" id="CHEBI:18420"/>
    </cofactor>
</comment>
<dbReference type="PANTHER" id="PTHR12181">
    <property type="entry name" value="LIPIN"/>
    <property type="match status" value="1"/>
</dbReference>
<feature type="compositionally biased region" description="Low complexity" evidence="6">
    <location>
        <begin position="796"/>
        <end position="810"/>
    </location>
</feature>
<evidence type="ECO:0000256" key="2">
    <source>
        <dbReference type="ARBA" id="ARBA00005476"/>
    </source>
</evidence>
<dbReference type="InterPro" id="IPR031315">
    <property type="entry name" value="LNS2/PITP"/>
</dbReference>
<feature type="compositionally biased region" description="Polar residues" evidence="6">
    <location>
        <begin position="859"/>
        <end position="881"/>
    </location>
</feature>
<keyword evidence="5" id="KW-0378">Hydrolase</keyword>
<feature type="compositionally biased region" description="Low complexity" evidence="6">
    <location>
        <begin position="1038"/>
        <end position="1048"/>
    </location>
</feature>
<dbReference type="GO" id="GO:0005634">
    <property type="term" value="C:nucleus"/>
    <property type="evidence" value="ECO:0007669"/>
    <property type="project" value="TreeGrafter"/>
</dbReference>
<dbReference type="SUPFAM" id="SSF56784">
    <property type="entry name" value="HAD-like"/>
    <property type="match status" value="1"/>
</dbReference>
<dbReference type="InterPro" id="IPR029058">
    <property type="entry name" value="AB_hydrolase_fold"/>
</dbReference>
<dbReference type="InterPro" id="IPR031703">
    <property type="entry name" value="Lipin_mid"/>
</dbReference>
<feature type="region of interest" description="Disordered" evidence="6">
    <location>
        <begin position="785"/>
        <end position="841"/>
    </location>
</feature>
<evidence type="ECO:0000256" key="4">
    <source>
        <dbReference type="ARBA" id="ARBA00022553"/>
    </source>
</evidence>
<accession>A0A8H7HB74</accession>
<feature type="compositionally biased region" description="Basic and acidic residues" evidence="6">
    <location>
        <begin position="1402"/>
        <end position="1418"/>
    </location>
</feature>
<feature type="compositionally biased region" description="Low complexity" evidence="6">
    <location>
        <begin position="670"/>
        <end position="686"/>
    </location>
</feature>
<feature type="compositionally biased region" description="Acidic residues" evidence="6">
    <location>
        <begin position="1493"/>
        <end position="1548"/>
    </location>
</feature>
<dbReference type="GO" id="GO:0008195">
    <property type="term" value="F:phosphatidate phosphatase activity"/>
    <property type="evidence" value="ECO:0007669"/>
    <property type="project" value="UniProtKB-EC"/>
</dbReference>
<feature type="compositionally biased region" description="Polar residues" evidence="6">
    <location>
        <begin position="1093"/>
        <end position="1105"/>
    </location>
</feature>
<evidence type="ECO:0000256" key="5">
    <source>
        <dbReference type="ARBA" id="ARBA00022801"/>
    </source>
</evidence>
<dbReference type="Gene3D" id="3.40.50.1820">
    <property type="entry name" value="alpha/beta hydrolase"/>
    <property type="match status" value="1"/>
</dbReference>
<organism evidence="8 9">
    <name type="scientific">Rhizoctonia solani</name>
    <dbReference type="NCBI Taxonomy" id="456999"/>
    <lineage>
        <taxon>Eukaryota</taxon>
        <taxon>Fungi</taxon>
        <taxon>Dikarya</taxon>
        <taxon>Basidiomycota</taxon>
        <taxon>Agaricomycotina</taxon>
        <taxon>Agaricomycetes</taxon>
        <taxon>Cantharellales</taxon>
        <taxon>Ceratobasidiaceae</taxon>
        <taxon>Rhizoctonia</taxon>
    </lineage>
</organism>
<dbReference type="SUPFAM" id="SSF53474">
    <property type="entry name" value="alpha/beta-Hydrolases"/>
    <property type="match status" value="1"/>
</dbReference>
<dbReference type="Gene3D" id="3.40.50.1000">
    <property type="entry name" value="HAD superfamily/HAD-like"/>
    <property type="match status" value="1"/>
</dbReference>
<comment type="caution">
    <text evidence="8">The sequence shown here is derived from an EMBL/GenBank/DDBJ whole genome shotgun (WGS) entry which is preliminary data.</text>
</comment>
<evidence type="ECO:0000313" key="9">
    <source>
        <dbReference type="Proteomes" id="UP000650582"/>
    </source>
</evidence>
<dbReference type="Pfam" id="PF00561">
    <property type="entry name" value="Abhydrolase_1"/>
    <property type="match status" value="1"/>
</dbReference>
<dbReference type="InterPro" id="IPR000073">
    <property type="entry name" value="AB_hydrolase_1"/>
</dbReference>
<feature type="compositionally biased region" description="Basic and acidic residues" evidence="6">
    <location>
        <begin position="1049"/>
        <end position="1066"/>
    </location>
</feature>
<evidence type="ECO:0000256" key="6">
    <source>
        <dbReference type="SAM" id="MobiDB-lite"/>
    </source>
</evidence>
<evidence type="ECO:0000256" key="3">
    <source>
        <dbReference type="ARBA" id="ARBA00012638"/>
    </source>
</evidence>
<dbReference type="GO" id="GO:0009062">
    <property type="term" value="P:fatty acid catabolic process"/>
    <property type="evidence" value="ECO:0007669"/>
    <property type="project" value="TreeGrafter"/>
</dbReference>
<feature type="domain" description="LNS2/PITP" evidence="7">
    <location>
        <begin position="1156"/>
        <end position="1313"/>
    </location>
</feature>
<name>A0A8H7HB74_9AGAM</name>
<feature type="region of interest" description="Disordered" evidence="6">
    <location>
        <begin position="859"/>
        <end position="923"/>
    </location>
</feature>
<evidence type="ECO:0000259" key="7">
    <source>
        <dbReference type="SMART" id="SM00775"/>
    </source>
</evidence>
<feature type="region of interest" description="Disordered" evidence="6">
    <location>
        <begin position="1363"/>
        <end position="1445"/>
    </location>
</feature>
<feature type="compositionally biased region" description="Polar residues" evidence="6">
    <location>
        <begin position="1421"/>
        <end position="1440"/>
    </location>
</feature>
<dbReference type="GO" id="GO:0019432">
    <property type="term" value="P:triglyceride biosynthetic process"/>
    <property type="evidence" value="ECO:0007669"/>
    <property type="project" value="TreeGrafter"/>
</dbReference>
<feature type="region of interest" description="Disordered" evidence="6">
    <location>
        <begin position="636"/>
        <end position="701"/>
    </location>
</feature>
<dbReference type="Pfam" id="PF04571">
    <property type="entry name" value="Lipin_N"/>
    <property type="match status" value="1"/>
</dbReference>
<dbReference type="Proteomes" id="UP000650582">
    <property type="component" value="Unassembled WGS sequence"/>
</dbReference>
<reference evidence="8" key="1">
    <citation type="submission" date="2020-09" db="EMBL/GenBank/DDBJ databases">
        <title>Comparative genome analyses of four rice-infecting Rhizoctonia solani isolates reveal extensive enrichment of homogalacturonan modification genes.</title>
        <authorList>
            <person name="Lee D.-Y."/>
            <person name="Jeon J."/>
            <person name="Kim K.-T."/>
            <person name="Cheong K."/>
            <person name="Song H."/>
            <person name="Choi G."/>
            <person name="Ko J."/>
            <person name="Opiyo S.O."/>
            <person name="Zuo S."/>
            <person name="Madhav S."/>
            <person name="Lee Y.-H."/>
            <person name="Wang G.-L."/>
        </authorList>
    </citation>
    <scope>NUCLEOTIDE SEQUENCE</scope>
    <source>
        <strain evidence="8">AG1-IA YN-7</strain>
    </source>
</reference>
<sequence length="1548" mass="168992">MMNSSLSIGSFPSQPTYITSSISVSALTHSTSHSFIPSCSLFSYAALASLAFIRPFWKRLHAGTPRKSVTITSAPGPVSNLVCSLPSLGSPNAGFEPAWWLPGGDMQTVFCSMGNFEAVDRIQYQRRFIRVPDGGTIALDFCAASGATDVSPIAVVLHGLTGGSHEHYIRALMTDLTSANAGFRAVVVNGRGCAGAPVTSPQLYHGGTTDDLRHALLYIRSQFPSAPLMGVGFSVGANMLAKYLGEEGSSSALCAGVCLANVWDFAAGIEHMENGNFMQRYVYNNALGSAQQALYRSASYALQGVSNRWRLPEVFGTSFCGMRWIDDRVASQMAGCKDAKDYYERNSSSQFLSGVKVPLLGLNACDDPIASKTIPYKAASSSEYFVLATTEGGGHLGWFTQENGKLKRWYTRPVVEFLTAIAVNQSTMSTPAAVVSNDGLIYDAIHPEFQCREISETEIPADIWHPHRTYLNPFRPRSLDFVHPTVAMYLVRGIVTAATAPYQIYKDLNPSTLTGAIDVIVVERRAENGETELACSPFHVRFGKWQVLLPADKKVSVYVNGKPMPFNMKIGEAGEAFFVFETDEDVPEELMTSPILEPVRPGQESRKLAGSGRLIGRFGTQTARAKDENALLGDALVSGDEGSKTGVTSDQEPEFLDLSNPSAPRPRGYSPTPSLSPPMSTSTLETATLPASTPPTEHGSLPRSFLSKAFNATKAAAHITAEEIEEKKDAAYDLLRYSKGSGGIDGVDPSDGVDEEEALKLREAAQPPEIRYGHNVVLDMAGYHSKSQAVDESSTEPESSPSQPRRPSLSKAKPHSDMTLSPRSVSHAPFTRGSSEPPERIPVTQDEYSWEWGAMPKLSSDSQLGGSPSASTIRGNSSPNLPTIPLAEPRTPPSNIIGLGHPSRINPRPESRPVSDSDSLFGNGGTLVVENDDENEQISMEHNGIKRLTFELSLCGDSPSSLDPPEAAKQFLASKITLQRLLEDPSTVHSEKLIIRWDEKYISRTDGTPLFDALVAWRDNTLAQQLSAASNSRNNTPRGRSSWLWWGRSRSDRPGTIDNEGARATERPMLSDPPSAPAGLDLDGASNRAASPISPTSENESETTPNKHYVKTLRLTSEQLKSLDLKKGANSITFSLSSGVVACTARIFLWDAHDHIVISDIDGTITKSDALGHVFTMIGRDWTHLGVAKLYTDIARNGYKIMYLTSRAIGQADSTRDYLKGIKQNNFQLPEGPVIMSPDRLMASLHREVIMRKPEVFKMACLRDIQRLFGNEYCNPFYAGFGNRITDALSYRSVNVPSDRIFTIDSSGEVKMELLELAGYKSSYIHMTDLVDQMFPPVHRRWAPEYTDFNFWRAPLPEIELPDLSPPSPALSAHSNTSGGSRLGRLVSLGRSASRASSIDARQAEKDVRSLGDTERRRTTSHPGTITRAGTANVRPSSPLTGPAMSAEDLDVISDAEGRMQGGVDIDREHRRRKSFDSMPGSFEERRWVHGADEEDSDELATQDDAFDDEGEDGDEGDDEHDDDEDDDDEEPQFDTLATDEMEDTPFL</sequence>
<dbReference type="InterPro" id="IPR026058">
    <property type="entry name" value="LIPIN"/>
</dbReference>
<dbReference type="InterPro" id="IPR013209">
    <property type="entry name" value="LNS2"/>
</dbReference>
<dbReference type="Pfam" id="PF16876">
    <property type="entry name" value="Lipin_mid"/>
    <property type="match status" value="1"/>
</dbReference>
<keyword evidence="4" id="KW-0597">Phosphoprotein</keyword>
<dbReference type="PANTHER" id="PTHR12181:SF12">
    <property type="entry name" value="PHOSPHATIDATE PHOSPHATASE"/>
    <property type="match status" value="1"/>
</dbReference>
<dbReference type="InterPro" id="IPR023214">
    <property type="entry name" value="HAD_sf"/>
</dbReference>
<proteinExistence type="inferred from homology"/>
<protein>
    <recommendedName>
        <fullName evidence="3">phosphatidate phosphatase</fullName>
        <ecNumber evidence="3">3.1.3.4</ecNumber>
    </recommendedName>
</protein>
<dbReference type="FunFam" id="3.40.50.1000:FF:000063">
    <property type="entry name" value="Nuclear elongation and deformation protein"/>
    <property type="match status" value="1"/>
</dbReference>
<feature type="region of interest" description="Disordered" evidence="6">
    <location>
        <begin position="1459"/>
        <end position="1548"/>
    </location>
</feature>
<dbReference type="Pfam" id="PF08235">
    <property type="entry name" value="LNS2"/>
    <property type="match status" value="1"/>
</dbReference>
<dbReference type="EMBL" id="JACYCC010000036">
    <property type="protein sequence ID" value="KAF8681326.1"/>
    <property type="molecule type" value="Genomic_DNA"/>
</dbReference>
<evidence type="ECO:0000256" key="1">
    <source>
        <dbReference type="ARBA" id="ARBA00001946"/>
    </source>
</evidence>